<dbReference type="Proteomes" id="UP000460132">
    <property type="component" value="Unassembled WGS sequence"/>
</dbReference>
<protein>
    <recommendedName>
        <fullName evidence="9">1-acyl-sn-glycerol-3-phosphate acyltransferase</fullName>
    </recommendedName>
</protein>
<keyword evidence="6" id="KW-0012">Acyltransferase</keyword>
<dbReference type="EMBL" id="WWFF01000014">
    <property type="protein sequence ID" value="MYN54473.1"/>
    <property type="molecule type" value="Genomic_DNA"/>
</dbReference>
<keyword evidence="2" id="KW-1003">Cell membrane</keyword>
<evidence type="ECO:0000256" key="6">
    <source>
        <dbReference type="ARBA" id="ARBA00023315"/>
    </source>
</evidence>
<dbReference type="GO" id="GO:0016746">
    <property type="term" value="F:acyltransferase activity"/>
    <property type="evidence" value="ECO:0007669"/>
    <property type="project" value="UniProtKB-KW"/>
</dbReference>
<evidence type="ECO:0000313" key="7">
    <source>
        <dbReference type="EMBL" id="MYN54473.1"/>
    </source>
</evidence>
<keyword evidence="3" id="KW-0997">Cell inner membrane</keyword>
<dbReference type="InterPro" id="IPR004960">
    <property type="entry name" value="LipA_acyltrans"/>
</dbReference>
<keyword evidence="5" id="KW-0472">Membrane</keyword>
<dbReference type="Pfam" id="PF03279">
    <property type="entry name" value="Lip_A_acyltrans"/>
    <property type="match status" value="1"/>
</dbReference>
<dbReference type="GO" id="GO:0005886">
    <property type="term" value="C:plasma membrane"/>
    <property type="evidence" value="ECO:0007669"/>
    <property type="project" value="UniProtKB-SubCell"/>
</dbReference>
<evidence type="ECO:0000256" key="5">
    <source>
        <dbReference type="ARBA" id="ARBA00023136"/>
    </source>
</evidence>
<evidence type="ECO:0000256" key="2">
    <source>
        <dbReference type="ARBA" id="ARBA00022475"/>
    </source>
</evidence>
<evidence type="ECO:0000256" key="1">
    <source>
        <dbReference type="ARBA" id="ARBA00004533"/>
    </source>
</evidence>
<evidence type="ECO:0000256" key="3">
    <source>
        <dbReference type="ARBA" id="ARBA00022519"/>
    </source>
</evidence>
<sequence length="211" mass="24332">MKDNIEIINKQAYLDSIKKYGAVILNPLHNDLYQMLTNYISLINKNTICSLYGLETSLKKIEKINKLYTPSVQNIEYNYIVDSYGVPYPLILRKALKDIRQGKVVAIPPEISMGLGPQHTVNLLGARVSMPLGSSWVSNKMQVPIIILHTEMTEKYKIKITFEDPIYPSKIQNRASIVNESKYVFKKIDKIIRNHPYSWCGYDTFDQMIVR</sequence>
<accession>A0A7X4KU11</accession>
<comment type="caution">
    <text evidence="7">The sequence shown here is derived from an EMBL/GenBank/DDBJ whole genome shotgun (WGS) entry which is preliminary data.</text>
</comment>
<evidence type="ECO:0008006" key="9">
    <source>
        <dbReference type="Google" id="ProtNLM"/>
    </source>
</evidence>
<organism evidence="7 8">
    <name type="scientific">Lactobacillus crispatus</name>
    <dbReference type="NCBI Taxonomy" id="47770"/>
    <lineage>
        <taxon>Bacteria</taxon>
        <taxon>Bacillati</taxon>
        <taxon>Bacillota</taxon>
        <taxon>Bacilli</taxon>
        <taxon>Lactobacillales</taxon>
        <taxon>Lactobacillaceae</taxon>
        <taxon>Lactobacillus</taxon>
    </lineage>
</organism>
<reference evidence="7 8" key="1">
    <citation type="submission" date="2020-01" db="EMBL/GenBank/DDBJ databases">
        <title>Vaginal microbiome of pregnant Indian women: Insights into the genome of dominants Lactobacillus species.</title>
        <authorList>
            <person name="Das B."/>
            <person name="Mehta O."/>
            <person name="Ghosh T.S."/>
            <person name="Kothidar A."/>
            <person name="Gowtham M.R."/>
            <person name="Mitra R."/>
            <person name="Kshetrapal P."/>
            <person name="Wadhwa N."/>
            <person name="Thiruvengadam R."/>
            <person name="Nair G.B."/>
            <person name="Bhatnagar S."/>
            <person name="Pore S."/>
        </authorList>
    </citation>
    <scope>NUCLEOTIDE SEQUENCE [LARGE SCALE GENOMIC DNA]</scope>
    <source>
        <strain evidence="7 8">Indica2</strain>
    </source>
</reference>
<gene>
    <name evidence="7" type="ORF">GTK63_09250</name>
</gene>
<evidence type="ECO:0000256" key="4">
    <source>
        <dbReference type="ARBA" id="ARBA00022679"/>
    </source>
</evidence>
<keyword evidence="4" id="KW-0808">Transferase</keyword>
<dbReference type="AlphaFoldDB" id="A0A7X4KU11"/>
<dbReference type="GO" id="GO:0009247">
    <property type="term" value="P:glycolipid biosynthetic process"/>
    <property type="evidence" value="ECO:0007669"/>
    <property type="project" value="UniProtKB-ARBA"/>
</dbReference>
<name>A0A7X4KU11_9LACO</name>
<evidence type="ECO:0000313" key="8">
    <source>
        <dbReference type="Proteomes" id="UP000460132"/>
    </source>
</evidence>
<proteinExistence type="predicted"/>
<comment type="subcellular location">
    <subcellularLocation>
        <location evidence="1">Cell inner membrane</location>
    </subcellularLocation>
</comment>